<accession>A0AAV7NT82</accession>
<reference evidence="2" key="1">
    <citation type="journal article" date="2022" name="bioRxiv">
        <title>Sequencing and chromosome-scale assembly of the giantPleurodeles waltlgenome.</title>
        <authorList>
            <person name="Brown T."/>
            <person name="Elewa A."/>
            <person name="Iarovenko S."/>
            <person name="Subramanian E."/>
            <person name="Araus A.J."/>
            <person name="Petzold A."/>
            <person name="Susuki M."/>
            <person name="Suzuki K.-i.T."/>
            <person name="Hayashi T."/>
            <person name="Toyoda A."/>
            <person name="Oliveira C."/>
            <person name="Osipova E."/>
            <person name="Leigh N.D."/>
            <person name="Simon A."/>
            <person name="Yun M.H."/>
        </authorList>
    </citation>
    <scope>NUCLEOTIDE SEQUENCE</scope>
    <source>
        <strain evidence="2">20211129_DDA</strain>
        <tissue evidence="2">Liver</tissue>
    </source>
</reference>
<evidence type="ECO:0000313" key="2">
    <source>
        <dbReference type="EMBL" id="KAJ1118646.1"/>
    </source>
</evidence>
<feature type="compositionally biased region" description="Polar residues" evidence="1">
    <location>
        <begin position="55"/>
        <end position="69"/>
    </location>
</feature>
<dbReference type="EMBL" id="JANPWB010000012">
    <property type="protein sequence ID" value="KAJ1118646.1"/>
    <property type="molecule type" value="Genomic_DNA"/>
</dbReference>
<dbReference type="AlphaFoldDB" id="A0AAV7NT82"/>
<feature type="region of interest" description="Disordered" evidence="1">
    <location>
        <begin position="287"/>
        <end position="327"/>
    </location>
</feature>
<feature type="region of interest" description="Disordered" evidence="1">
    <location>
        <begin position="222"/>
        <end position="267"/>
    </location>
</feature>
<dbReference type="Proteomes" id="UP001066276">
    <property type="component" value="Chromosome 8"/>
</dbReference>
<comment type="caution">
    <text evidence="2">The sequence shown here is derived from an EMBL/GenBank/DDBJ whole genome shotgun (WGS) entry which is preliminary data.</text>
</comment>
<proteinExistence type="predicted"/>
<evidence type="ECO:0000256" key="1">
    <source>
        <dbReference type="SAM" id="MobiDB-lite"/>
    </source>
</evidence>
<gene>
    <name evidence="2" type="ORF">NDU88_006834</name>
</gene>
<keyword evidence="3" id="KW-1185">Reference proteome</keyword>
<feature type="compositionally biased region" description="Low complexity" evidence="1">
    <location>
        <begin position="222"/>
        <end position="233"/>
    </location>
</feature>
<evidence type="ECO:0000313" key="3">
    <source>
        <dbReference type="Proteomes" id="UP001066276"/>
    </source>
</evidence>
<name>A0AAV7NT82_PLEWA</name>
<feature type="region of interest" description="Disordered" evidence="1">
    <location>
        <begin position="52"/>
        <end position="85"/>
    </location>
</feature>
<organism evidence="2 3">
    <name type="scientific">Pleurodeles waltl</name>
    <name type="common">Iberian ribbed newt</name>
    <dbReference type="NCBI Taxonomy" id="8319"/>
    <lineage>
        <taxon>Eukaryota</taxon>
        <taxon>Metazoa</taxon>
        <taxon>Chordata</taxon>
        <taxon>Craniata</taxon>
        <taxon>Vertebrata</taxon>
        <taxon>Euteleostomi</taxon>
        <taxon>Amphibia</taxon>
        <taxon>Batrachia</taxon>
        <taxon>Caudata</taxon>
        <taxon>Salamandroidea</taxon>
        <taxon>Salamandridae</taxon>
        <taxon>Pleurodelinae</taxon>
        <taxon>Pleurodeles</taxon>
    </lineage>
</organism>
<protein>
    <submittedName>
        <fullName evidence="2">Uncharacterized protein</fullName>
    </submittedName>
</protein>
<sequence length="358" mass="38363">MRPSCAKGLAPLLTGQLRVKLITSGGRPQCCLCTHGEYRLAAGSGKLVPHLDASHQATPSSARASVTSASEREGKGSLDTPRNSPVVSRVSGFAPRWARVFFSRWVKILEQDPFWSRRLYLAPRCFLTLAPPYLFASSRHKEVSVSQVFRFSGAGPATPPDRGNLHFVACARPGQRRHTARSLRYPGGYGPKGVAPSASFPLDGAAAGDAWLLPSGGDRSSRLRGLGHLQSGSAAEPHGPGPTCFSLGHNQPRPPSEVPEEGGTSRCGLSGFSSPCLTASAWEPAPRLGASGGSPLRRGPVFGTASFPTPHGTSEPRTRHLGGGPAHSSKMLLYQYRYRGRLGKRYRRGNRGLEWRKL</sequence>